<dbReference type="EMBL" id="MNCJ02000318">
    <property type="protein sequence ID" value="KAF5816528.1"/>
    <property type="molecule type" value="Genomic_DNA"/>
</dbReference>
<name>A0A9K3JK59_HELAN</name>
<protein>
    <submittedName>
        <fullName evidence="2">Uncharacterized protein</fullName>
    </submittedName>
</protein>
<reference evidence="2" key="1">
    <citation type="journal article" date="2017" name="Nature">
        <title>The sunflower genome provides insights into oil metabolism, flowering and Asterid evolution.</title>
        <authorList>
            <person name="Badouin H."/>
            <person name="Gouzy J."/>
            <person name="Grassa C.J."/>
            <person name="Murat F."/>
            <person name="Staton S.E."/>
            <person name="Cottret L."/>
            <person name="Lelandais-Briere C."/>
            <person name="Owens G.L."/>
            <person name="Carrere S."/>
            <person name="Mayjonade B."/>
            <person name="Legrand L."/>
            <person name="Gill N."/>
            <person name="Kane N.C."/>
            <person name="Bowers J.E."/>
            <person name="Hubner S."/>
            <person name="Bellec A."/>
            <person name="Berard A."/>
            <person name="Berges H."/>
            <person name="Blanchet N."/>
            <person name="Boniface M.C."/>
            <person name="Brunel D."/>
            <person name="Catrice O."/>
            <person name="Chaidir N."/>
            <person name="Claudel C."/>
            <person name="Donnadieu C."/>
            <person name="Faraut T."/>
            <person name="Fievet G."/>
            <person name="Helmstetter N."/>
            <person name="King M."/>
            <person name="Knapp S.J."/>
            <person name="Lai Z."/>
            <person name="Le Paslier M.C."/>
            <person name="Lippi Y."/>
            <person name="Lorenzon L."/>
            <person name="Mandel J.R."/>
            <person name="Marage G."/>
            <person name="Marchand G."/>
            <person name="Marquand E."/>
            <person name="Bret-Mestries E."/>
            <person name="Morien E."/>
            <person name="Nambeesan S."/>
            <person name="Nguyen T."/>
            <person name="Pegot-Espagnet P."/>
            <person name="Pouilly N."/>
            <person name="Raftis F."/>
            <person name="Sallet E."/>
            <person name="Schiex T."/>
            <person name="Thomas J."/>
            <person name="Vandecasteele C."/>
            <person name="Vares D."/>
            <person name="Vear F."/>
            <person name="Vautrin S."/>
            <person name="Crespi M."/>
            <person name="Mangin B."/>
            <person name="Burke J.M."/>
            <person name="Salse J."/>
            <person name="Munos S."/>
            <person name="Vincourt P."/>
            <person name="Rieseberg L.H."/>
            <person name="Langlade N.B."/>
        </authorList>
    </citation>
    <scope>NUCLEOTIDE SEQUENCE</scope>
    <source>
        <tissue evidence="2">Leaves</tissue>
    </source>
</reference>
<keyword evidence="1" id="KW-1133">Transmembrane helix</keyword>
<feature type="transmembrane region" description="Helical" evidence="1">
    <location>
        <begin position="26"/>
        <end position="49"/>
    </location>
</feature>
<dbReference type="Proteomes" id="UP000215914">
    <property type="component" value="Unassembled WGS sequence"/>
</dbReference>
<keyword evidence="1" id="KW-0472">Membrane</keyword>
<dbReference type="AlphaFoldDB" id="A0A9K3JK59"/>
<proteinExistence type="predicted"/>
<comment type="caution">
    <text evidence="2">The sequence shown here is derived from an EMBL/GenBank/DDBJ whole genome shotgun (WGS) entry which is preliminary data.</text>
</comment>
<keyword evidence="1" id="KW-0812">Transmembrane</keyword>
<evidence type="ECO:0000256" key="1">
    <source>
        <dbReference type="SAM" id="Phobius"/>
    </source>
</evidence>
<organism evidence="2 3">
    <name type="scientific">Helianthus annuus</name>
    <name type="common">Common sunflower</name>
    <dbReference type="NCBI Taxonomy" id="4232"/>
    <lineage>
        <taxon>Eukaryota</taxon>
        <taxon>Viridiplantae</taxon>
        <taxon>Streptophyta</taxon>
        <taxon>Embryophyta</taxon>
        <taxon>Tracheophyta</taxon>
        <taxon>Spermatophyta</taxon>
        <taxon>Magnoliopsida</taxon>
        <taxon>eudicotyledons</taxon>
        <taxon>Gunneridae</taxon>
        <taxon>Pentapetalae</taxon>
        <taxon>asterids</taxon>
        <taxon>campanulids</taxon>
        <taxon>Asterales</taxon>
        <taxon>Asteraceae</taxon>
        <taxon>Asteroideae</taxon>
        <taxon>Heliantheae alliance</taxon>
        <taxon>Heliantheae</taxon>
        <taxon>Helianthus</taxon>
    </lineage>
</organism>
<sequence>MHVSFTFPFIINLISAHTSVQFKFIFMVFGGCKTCVNILLSIFLPVAILNQNTNRTKPAA</sequence>
<gene>
    <name evidence="2" type="ORF">HanXRQr2_Chr03g0135281</name>
</gene>
<evidence type="ECO:0000313" key="2">
    <source>
        <dbReference type="EMBL" id="KAF5816528.1"/>
    </source>
</evidence>
<reference evidence="2" key="2">
    <citation type="submission" date="2020-06" db="EMBL/GenBank/DDBJ databases">
        <title>Helianthus annuus Genome sequencing and assembly Release 2.</title>
        <authorList>
            <person name="Gouzy J."/>
            <person name="Langlade N."/>
            <person name="Munos S."/>
        </authorList>
    </citation>
    <scope>NUCLEOTIDE SEQUENCE</scope>
    <source>
        <tissue evidence="2">Leaves</tissue>
    </source>
</reference>
<accession>A0A9K3JK59</accession>
<dbReference type="Gramene" id="mRNA:HanXRQr2_Chr03g0135281">
    <property type="protein sequence ID" value="mRNA:HanXRQr2_Chr03g0135281"/>
    <property type="gene ID" value="HanXRQr2_Chr03g0135281"/>
</dbReference>
<keyword evidence="3" id="KW-1185">Reference proteome</keyword>
<evidence type="ECO:0000313" key="3">
    <source>
        <dbReference type="Proteomes" id="UP000215914"/>
    </source>
</evidence>